<reference evidence="1" key="1">
    <citation type="journal article" date="2017" name="Science">
        <title>Giant viruses with an expanded complement of translation system components.</title>
        <authorList>
            <person name="Schulz F."/>
            <person name="Yutin N."/>
            <person name="Ivanova N.N."/>
            <person name="Ortega D.R."/>
            <person name="Lee T.K."/>
            <person name="Vierheilig J."/>
            <person name="Daims H."/>
            <person name="Horn M."/>
            <person name="Wagner M."/>
            <person name="Jensen G.J."/>
            <person name="Kyrpides N.C."/>
            <person name="Koonin E.V."/>
            <person name="Woyke T."/>
        </authorList>
    </citation>
    <scope>NUCLEOTIDE SEQUENCE</scope>
    <source>
        <strain evidence="1">CTV1</strain>
    </source>
</reference>
<evidence type="ECO:0000313" key="1">
    <source>
        <dbReference type="EMBL" id="ARF08789.1"/>
    </source>
</evidence>
<accession>A0A1V0SAR0</accession>
<sequence length="158" mass="18480">MRKPLWTKEEEIEFVKDISNGKELNDLAGKYNRSANALGLRLKKIIYDNIESGRSEKKLANITKISEDKIKQYYYEYKGFIEKKNKTIEKNKNLEGGGDQSIQNSDNNSYMNKIDKMEKENKIMNTIIQNIHLKKDIHKLIKSGVIDPKIKQFIKKVK</sequence>
<organism evidence="1">
    <name type="scientific">Catovirus CTV1</name>
    <dbReference type="NCBI Taxonomy" id="1977631"/>
    <lineage>
        <taxon>Viruses</taxon>
        <taxon>Varidnaviria</taxon>
        <taxon>Bamfordvirae</taxon>
        <taxon>Nucleocytoviricota</taxon>
        <taxon>Megaviricetes</taxon>
        <taxon>Imitervirales</taxon>
        <taxon>Mimiviridae</taxon>
        <taxon>Klosneuvirinae</taxon>
        <taxon>Catovirus</taxon>
    </lineage>
</organism>
<proteinExistence type="predicted"/>
<protein>
    <submittedName>
        <fullName evidence="1">Uncharacterized protein</fullName>
    </submittedName>
</protein>
<dbReference type="EMBL" id="KY684083">
    <property type="protein sequence ID" value="ARF08789.1"/>
    <property type="molecule type" value="Genomic_DNA"/>
</dbReference>
<gene>
    <name evidence="1" type="ORF">Catovirus_1_839</name>
</gene>
<name>A0A1V0SAR0_9VIRU</name>